<dbReference type="Proteomes" id="UP000053236">
    <property type="component" value="Unassembled WGS sequence"/>
</dbReference>
<evidence type="ECO:0000313" key="1">
    <source>
        <dbReference type="EMBL" id="ETK73396.1"/>
    </source>
</evidence>
<dbReference type="EMBL" id="KI689336">
    <property type="protein sequence ID" value="ETK73396.1"/>
    <property type="molecule type" value="Genomic_DNA"/>
</dbReference>
<proteinExistence type="predicted"/>
<sequence>MRFFRRQSIGFWFVSDQAAYVPGFPGSNCELGLPALGTGCRYRADLVGSFLKTRQLFLFSAVSPPDRCRLFRSHSRASRQMSK</sequence>
<accession>W2FTZ4</accession>
<gene>
    <name evidence="1" type="ORF">L915_19670</name>
</gene>
<protein>
    <submittedName>
        <fullName evidence="1">Uncharacterized protein</fullName>
    </submittedName>
</protein>
<organism evidence="1">
    <name type="scientific">Phytophthora nicotianae</name>
    <name type="common">Potato buckeye rot agent</name>
    <name type="synonym">Phytophthora parasitica</name>
    <dbReference type="NCBI Taxonomy" id="4792"/>
    <lineage>
        <taxon>Eukaryota</taxon>
        <taxon>Sar</taxon>
        <taxon>Stramenopiles</taxon>
        <taxon>Oomycota</taxon>
        <taxon>Peronosporomycetes</taxon>
        <taxon>Peronosporales</taxon>
        <taxon>Peronosporaceae</taxon>
        <taxon>Phytophthora</taxon>
    </lineage>
</organism>
<reference evidence="1" key="1">
    <citation type="submission" date="2013-11" db="EMBL/GenBank/DDBJ databases">
        <title>The Genome Sequence of Phytophthora parasitica CJ02B3.</title>
        <authorList>
            <consortium name="The Broad Institute Genomics Platform"/>
            <person name="Russ C."/>
            <person name="Tyler B."/>
            <person name="Panabieres F."/>
            <person name="Shan W."/>
            <person name="Tripathy S."/>
            <person name="Grunwald N."/>
            <person name="Machado M."/>
            <person name="Johnson C.S."/>
            <person name="Arredondo F."/>
            <person name="Hong C."/>
            <person name="Coffey M."/>
            <person name="Young S.K."/>
            <person name="Zeng Q."/>
            <person name="Gargeya S."/>
            <person name="Fitzgerald M."/>
            <person name="Abouelleil A."/>
            <person name="Alvarado L."/>
            <person name="Chapman S.B."/>
            <person name="Gainer-Dewar J."/>
            <person name="Goldberg J."/>
            <person name="Griggs A."/>
            <person name="Gujja S."/>
            <person name="Hansen M."/>
            <person name="Howarth C."/>
            <person name="Imamovic A."/>
            <person name="Ireland A."/>
            <person name="Larimer J."/>
            <person name="McCowan C."/>
            <person name="Murphy C."/>
            <person name="Pearson M."/>
            <person name="Poon T.W."/>
            <person name="Priest M."/>
            <person name="Roberts A."/>
            <person name="Saif S."/>
            <person name="Shea T."/>
            <person name="Sykes S."/>
            <person name="Wortman J."/>
            <person name="Nusbaum C."/>
            <person name="Birren B."/>
        </authorList>
    </citation>
    <scope>NUCLEOTIDE SEQUENCE [LARGE SCALE GENOMIC DNA]</scope>
    <source>
        <strain evidence="1">CJ02B3</strain>
    </source>
</reference>
<dbReference type="AlphaFoldDB" id="W2FTZ4"/>
<name>W2FTZ4_PHYNI</name>